<dbReference type="EMBL" id="JAPDVG010000001">
    <property type="protein sequence ID" value="MCW4132322.1"/>
    <property type="molecule type" value="Genomic_DNA"/>
</dbReference>
<evidence type="ECO:0000313" key="2">
    <source>
        <dbReference type="EMBL" id="MCP9550445.1"/>
    </source>
</evidence>
<evidence type="ECO:0000313" key="3">
    <source>
        <dbReference type="EMBL" id="MCW4094601.1"/>
    </source>
</evidence>
<comment type="caution">
    <text evidence="5">The sequence shown here is derived from an EMBL/GenBank/DDBJ whole genome shotgun (WGS) entry which is preliminary data.</text>
</comment>
<sequence>MEESEGYPFVFQMIDRDSADEWLIETLQYRFKSAKSHHSYIVRVERYQEHAYCVKFFDKANMNSKLKFSLRTNTFEPRIIFYTLFHIMLDVLKRDSKASFFFVGAEDENDELGMATRRFRVYKKFTTSVVSERLFKHYAIENESLYILINKNSCSDCDDLAKRITVAVKKLFSRH</sequence>
<evidence type="ECO:0000313" key="6">
    <source>
        <dbReference type="Proteomes" id="UP000284562"/>
    </source>
</evidence>
<gene>
    <name evidence="5" type="ORF">DW064_08245</name>
    <name evidence="2" type="ORF">NNC68_13345</name>
    <name evidence="1" type="ORF">NND11_15430</name>
    <name evidence="3" type="ORF">ONT05_13800</name>
    <name evidence="4" type="ORF">ONT19_12170</name>
</gene>
<dbReference type="EMBL" id="JAPDUS010000033">
    <property type="protein sequence ID" value="MCW4094601.1"/>
    <property type="molecule type" value="Genomic_DNA"/>
</dbReference>
<proteinExistence type="predicted"/>
<dbReference type="EMBL" id="JANDXR010000056">
    <property type="protein sequence ID" value="MCP9502894.1"/>
    <property type="molecule type" value="Genomic_DNA"/>
</dbReference>
<dbReference type="Proteomes" id="UP001206014">
    <property type="component" value="Unassembled WGS sequence"/>
</dbReference>
<organism evidence="5 6">
    <name type="scientific">Segatella copri</name>
    <dbReference type="NCBI Taxonomy" id="165179"/>
    <lineage>
        <taxon>Bacteria</taxon>
        <taxon>Pseudomonadati</taxon>
        <taxon>Bacteroidota</taxon>
        <taxon>Bacteroidia</taxon>
        <taxon>Bacteroidales</taxon>
        <taxon>Prevotellaceae</taxon>
        <taxon>Segatella</taxon>
    </lineage>
</organism>
<reference evidence="5 6" key="1">
    <citation type="submission" date="2018-08" db="EMBL/GenBank/DDBJ databases">
        <title>A genome reference for cultivated species of the human gut microbiota.</title>
        <authorList>
            <person name="Zou Y."/>
            <person name="Xue W."/>
            <person name="Luo G."/>
        </authorList>
    </citation>
    <scope>NUCLEOTIDE SEQUENCE [LARGE SCALE GENOMIC DNA]</scope>
    <source>
        <strain evidence="5 6">AF43-2</strain>
    </source>
</reference>
<evidence type="ECO:0000313" key="5">
    <source>
        <dbReference type="EMBL" id="RHK48368.1"/>
    </source>
</evidence>
<dbReference type="RefSeq" id="WP_118117049.1">
    <property type="nucleotide sequence ID" value="NZ_CP134816.1"/>
</dbReference>
<dbReference type="EMBL" id="QRNN01000028">
    <property type="protein sequence ID" value="RHK48368.1"/>
    <property type="molecule type" value="Genomic_DNA"/>
</dbReference>
<dbReference type="Proteomes" id="UP000284562">
    <property type="component" value="Unassembled WGS sequence"/>
</dbReference>
<evidence type="ECO:0000313" key="4">
    <source>
        <dbReference type="EMBL" id="MCW4132322.1"/>
    </source>
</evidence>
<dbReference type="AlphaFoldDB" id="A0A415GGX4"/>
<reference evidence="1" key="2">
    <citation type="submission" date="2022-07" db="EMBL/GenBank/DDBJ databases">
        <title>Prevotella copri.</title>
        <authorList>
            <person name="Yang C."/>
        </authorList>
    </citation>
    <scope>NUCLEOTIDE SEQUENCE</scope>
    <source>
        <strain evidence="2">HF1805</strain>
        <strain evidence="1">HF88</strain>
    </source>
</reference>
<name>A0A415GGX4_9BACT</name>
<reference evidence="3" key="3">
    <citation type="submission" date="2022-11" db="EMBL/GenBank/DDBJ databases">
        <title>Genomic repertoires linked with pathogenic potency of arthritogenic Prevotella copri isolated from the gut of rheumatoid arthritis patients.</title>
        <authorList>
            <person name="Nii T."/>
            <person name="Maeda Y."/>
            <person name="Motooka D."/>
            <person name="Naito M."/>
            <person name="Matsumoto Y."/>
            <person name="Ogawa T."/>
            <person name="Oguro-Igashira E."/>
            <person name="Kishikawa T."/>
            <person name="Yamashita M."/>
            <person name="Koizumi S."/>
            <person name="Kurakawa T."/>
            <person name="Okumura R."/>
            <person name="Kayama H."/>
            <person name="Murakami M."/>
            <person name="Sakaguchi T."/>
            <person name="Das B."/>
            <person name="Nakamura S."/>
            <person name="Okada Y."/>
            <person name="Kumanogoh A."/>
            <person name="Takeda K."/>
        </authorList>
    </citation>
    <scope>NUCLEOTIDE SEQUENCE</scope>
    <source>
        <strain evidence="4">H019-1</strain>
        <strain evidence="3">N016-13</strain>
    </source>
</reference>
<protein>
    <submittedName>
        <fullName evidence="5">Uncharacterized protein</fullName>
    </submittedName>
</protein>
<dbReference type="Proteomes" id="UP001209074">
    <property type="component" value="Unassembled WGS sequence"/>
</dbReference>
<dbReference type="Proteomes" id="UP001205506">
    <property type="component" value="Unassembled WGS sequence"/>
</dbReference>
<dbReference type="EMBL" id="JANDWU010000031">
    <property type="protein sequence ID" value="MCP9550445.1"/>
    <property type="molecule type" value="Genomic_DNA"/>
</dbReference>
<dbReference type="Proteomes" id="UP001209417">
    <property type="component" value="Unassembled WGS sequence"/>
</dbReference>
<evidence type="ECO:0000313" key="1">
    <source>
        <dbReference type="EMBL" id="MCP9502894.1"/>
    </source>
</evidence>
<accession>A0A415GGX4</accession>